<dbReference type="Gene3D" id="2.130.10.10">
    <property type="entry name" value="YVTN repeat-like/Quinoprotein amine dehydrogenase"/>
    <property type="match status" value="1"/>
</dbReference>
<dbReference type="InterPro" id="IPR036322">
    <property type="entry name" value="WD40_repeat_dom_sf"/>
</dbReference>
<accession>A0A2A4IZU7</accession>
<protein>
    <recommendedName>
        <fullName evidence="2">Transcription factor IIIC 90kDa subunit N-terminal domain-containing protein</fullName>
    </recommendedName>
</protein>
<evidence type="ECO:0008006" key="2">
    <source>
        <dbReference type="Google" id="ProtNLM"/>
    </source>
</evidence>
<dbReference type="SUPFAM" id="SSF50978">
    <property type="entry name" value="WD40 repeat-like"/>
    <property type="match status" value="1"/>
</dbReference>
<dbReference type="InterPro" id="IPR015943">
    <property type="entry name" value="WD40/YVTN_repeat-like_dom_sf"/>
</dbReference>
<comment type="caution">
    <text evidence="1">The sequence shown here is derived from an EMBL/GenBank/DDBJ whole genome shotgun (WGS) entry which is preliminary data.</text>
</comment>
<organism evidence="1">
    <name type="scientific">Heliothis virescens</name>
    <name type="common">Tobacco budworm moth</name>
    <dbReference type="NCBI Taxonomy" id="7102"/>
    <lineage>
        <taxon>Eukaryota</taxon>
        <taxon>Metazoa</taxon>
        <taxon>Ecdysozoa</taxon>
        <taxon>Arthropoda</taxon>
        <taxon>Hexapoda</taxon>
        <taxon>Insecta</taxon>
        <taxon>Pterygota</taxon>
        <taxon>Neoptera</taxon>
        <taxon>Endopterygota</taxon>
        <taxon>Lepidoptera</taxon>
        <taxon>Glossata</taxon>
        <taxon>Ditrysia</taxon>
        <taxon>Noctuoidea</taxon>
        <taxon>Noctuidae</taxon>
        <taxon>Heliothinae</taxon>
        <taxon>Heliothis</taxon>
    </lineage>
</organism>
<name>A0A2A4IZU7_HELVI</name>
<sequence>MTQETYFELAKRPIPIIKNESSRIKWRNSVITVLTNKRIHFLKYAFNLECLERHIDFNEYSMVSPRNSPATDVCNAKFLKSGMRNVDYTEMIVNSAFWPHNPALTQEMTSAVMVKWSPLNKIKGESVLAVLNNIGGVEFLKEQLCEWTSILNLSPYILKVLEYNKAVASFEELKEAVYILETSAICWATEFNPNNSCYFVTAQKNGTVLFWQLFDNMDYVKVRGRIETNMKDITAIKWVPKSENSFFLICADVLGQIYAYDMQIESENISLVNGIPLWPHKDRMIAISLKYTIINDHIVFLCGKHRHLVVQAIDNKGKILSEYVNNINDHRITDICYTEDGIYLSTVNVKIYKINIVIENSKLNVILTQLHLKDPYSTYELYSLQFSRNNVVCALAVTDRKVLSRKEAYRLDVIFISTESKLESMLPTLLNNPTKKLTYYWDCIELLRFQMNKLRILPKLDFCELYEEAKQDLYKLKIYFILMIYFTNMRKVLRIHTEITLPETSKDIVRERILYLHAKALLNNLCNKFKKEGNLNYLDMETLQGSKKYLEFYSKKYRTEIGLDDVVRTHPQLFSRENKCEYVCQGCDEKLEGLTCKDGHLNMFCMVTFTPIMSDDYLYCRCCGSTARSDLENGNVLCVFCDLYLIKPD</sequence>
<dbReference type="AlphaFoldDB" id="A0A2A4IZU7"/>
<reference evidence="1" key="1">
    <citation type="submission" date="2017-09" db="EMBL/GenBank/DDBJ databases">
        <title>Contemporary evolution of a Lepidopteran species, Heliothis virescens, in response to modern agricultural practices.</title>
        <authorList>
            <person name="Fritz M.L."/>
            <person name="Deyonke A.M."/>
            <person name="Papanicolaou A."/>
            <person name="Micinski S."/>
            <person name="Westbrook J."/>
            <person name="Gould F."/>
        </authorList>
    </citation>
    <scope>NUCLEOTIDE SEQUENCE [LARGE SCALE GENOMIC DNA]</scope>
    <source>
        <strain evidence="1">HvINT-</strain>
        <tissue evidence="1">Whole body</tissue>
    </source>
</reference>
<evidence type="ECO:0000313" key="1">
    <source>
        <dbReference type="EMBL" id="PCG64672.1"/>
    </source>
</evidence>
<proteinExistence type="predicted"/>
<dbReference type="EMBL" id="NWSH01004822">
    <property type="protein sequence ID" value="PCG64672.1"/>
    <property type="molecule type" value="Genomic_DNA"/>
</dbReference>
<gene>
    <name evidence="1" type="ORF">B5V51_10332</name>
</gene>
<dbReference type="STRING" id="7102.A0A2A4IZU7"/>